<organism evidence="2 3">
    <name type="scientific">Cardiobacterium valvarum</name>
    <dbReference type="NCBI Taxonomy" id="194702"/>
    <lineage>
        <taxon>Bacteria</taxon>
        <taxon>Pseudomonadati</taxon>
        <taxon>Pseudomonadota</taxon>
        <taxon>Gammaproteobacteria</taxon>
        <taxon>Cardiobacteriales</taxon>
        <taxon>Cardiobacteriaceae</taxon>
        <taxon>Cardiobacterium</taxon>
    </lineage>
</organism>
<accession>A0A381EFN9</accession>
<evidence type="ECO:0000256" key="1">
    <source>
        <dbReference type="SAM" id="Phobius"/>
    </source>
</evidence>
<name>A0A381EFN9_9GAMM</name>
<keyword evidence="1" id="KW-0812">Transmembrane</keyword>
<proteinExistence type="predicted"/>
<dbReference type="Proteomes" id="UP000254572">
    <property type="component" value="Unassembled WGS sequence"/>
</dbReference>
<evidence type="ECO:0000313" key="2">
    <source>
        <dbReference type="EMBL" id="SUX25770.1"/>
    </source>
</evidence>
<dbReference type="EMBL" id="UFUW01000001">
    <property type="protein sequence ID" value="SUX25770.1"/>
    <property type="molecule type" value="Genomic_DNA"/>
</dbReference>
<sequence>MTEQHTIKSPTFSVFFALLAPIVLGLTVYFTITRISTITPPDKSNASGVAAIERLNEARVSARPSANPQ</sequence>
<protein>
    <submittedName>
        <fullName evidence="2">Uncharacterized protein</fullName>
    </submittedName>
</protein>
<feature type="transmembrane region" description="Helical" evidence="1">
    <location>
        <begin position="12"/>
        <end position="32"/>
    </location>
</feature>
<dbReference type="RefSeq" id="WP_040389202.1">
    <property type="nucleotide sequence ID" value="NZ_CABMOK010000105.1"/>
</dbReference>
<gene>
    <name evidence="2" type="ORF">NCTC13294_02659</name>
</gene>
<keyword evidence="1" id="KW-1133">Transmembrane helix</keyword>
<keyword evidence="1" id="KW-0472">Membrane</keyword>
<keyword evidence="3" id="KW-1185">Reference proteome</keyword>
<evidence type="ECO:0000313" key="3">
    <source>
        <dbReference type="Proteomes" id="UP000254572"/>
    </source>
</evidence>
<dbReference type="AlphaFoldDB" id="A0A381EFN9"/>
<reference evidence="2 3" key="1">
    <citation type="submission" date="2018-06" db="EMBL/GenBank/DDBJ databases">
        <authorList>
            <consortium name="Pathogen Informatics"/>
            <person name="Doyle S."/>
        </authorList>
    </citation>
    <scope>NUCLEOTIDE SEQUENCE [LARGE SCALE GENOMIC DNA]</scope>
    <source>
        <strain evidence="2 3">NCTC13294</strain>
    </source>
</reference>